<dbReference type="PROSITE" id="PS00329">
    <property type="entry name" value="HSP70_2"/>
    <property type="match status" value="1"/>
</dbReference>
<dbReference type="Gene3D" id="3.30.30.30">
    <property type="match status" value="1"/>
</dbReference>
<keyword evidence="6" id="KW-1185">Reference proteome</keyword>
<dbReference type="AlphaFoldDB" id="A0A2A2LXV6"/>
<dbReference type="STRING" id="2018661.A0A2A2LXV6"/>
<dbReference type="Pfam" id="PF00012">
    <property type="entry name" value="HSP70"/>
    <property type="match status" value="2"/>
</dbReference>
<dbReference type="Proteomes" id="UP000218231">
    <property type="component" value="Unassembled WGS sequence"/>
</dbReference>
<proteinExistence type="inferred from homology"/>
<evidence type="ECO:0000256" key="4">
    <source>
        <dbReference type="ARBA" id="ARBA00023186"/>
    </source>
</evidence>
<evidence type="ECO:0000256" key="3">
    <source>
        <dbReference type="ARBA" id="ARBA00022840"/>
    </source>
</evidence>
<dbReference type="GO" id="GO:0005524">
    <property type="term" value="F:ATP binding"/>
    <property type="evidence" value="ECO:0007669"/>
    <property type="project" value="UniProtKB-KW"/>
</dbReference>
<gene>
    <name evidence="5" type="ORF">WR25_01279</name>
</gene>
<evidence type="ECO:0000313" key="5">
    <source>
        <dbReference type="EMBL" id="PAV91074.1"/>
    </source>
</evidence>
<dbReference type="OrthoDB" id="5858940at2759"/>
<sequence>MATIGIDLGTTFSCVAIVGPQNEPEPIPNNFGNRIMPSVVAYDPRNPSVLIGETAQNAAVMPTNVIYDAKRMIGRQFNDKSVQDDKKLWPFEVVEKEGKPHVKLTHNGNERLISPEEISSSVLKEIKAIAEHYLGKSIIGAVITVPAYFNHRQRAETMKAAELAGLIVLRLINEPTAAAIAYGQKDNLDGKTVMIYDLGGGTFDVSIVKGEAKSLHVISIAGHNHLGYRINPDEAVALGASLLADDLDKYPDIEDNVKTNKGGAFQNDVGIVGIAKNSNSNPPKDRHNYTCNIRDIIPLSIGLGLRGGKFLRVIERFQEYPCEFEEPLFTAYDNQNGSVSGIYEGESANIDNNVKFGEVMLKLDGKNTKRGYPLKVTFEIDINGILNVTKEEVKTGKKAEIQMRYDGKAHSEDDVEKIVEEAKRHEREDKEFLELIEKRDLFEDQIYDIKANLENQPGKEEAMKLIRKYLNWSDKLPKNIAEYDPKLEEFNREISQHL</sequence>
<evidence type="ECO:0000313" key="6">
    <source>
        <dbReference type="Proteomes" id="UP000218231"/>
    </source>
</evidence>
<name>A0A2A2LXV6_9BILA</name>
<dbReference type="InterPro" id="IPR043129">
    <property type="entry name" value="ATPase_NBD"/>
</dbReference>
<dbReference type="PANTHER" id="PTHR19375">
    <property type="entry name" value="HEAT SHOCK PROTEIN 70KDA"/>
    <property type="match status" value="1"/>
</dbReference>
<dbReference type="SUPFAM" id="SSF100920">
    <property type="entry name" value="Heat shock protein 70kD (HSP70), peptide-binding domain"/>
    <property type="match status" value="1"/>
</dbReference>
<dbReference type="PRINTS" id="PR00301">
    <property type="entry name" value="HEATSHOCK70"/>
</dbReference>
<dbReference type="InterPro" id="IPR029047">
    <property type="entry name" value="HSP70_peptide-bd_sf"/>
</dbReference>
<dbReference type="PROSITE" id="PS00297">
    <property type="entry name" value="HSP70_1"/>
    <property type="match status" value="1"/>
</dbReference>
<comment type="similarity">
    <text evidence="1">Belongs to the heat shock protein 70 family.</text>
</comment>
<evidence type="ECO:0000256" key="1">
    <source>
        <dbReference type="ARBA" id="ARBA00007381"/>
    </source>
</evidence>
<organism evidence="5 6">
    <name type="scientific">Diploscapter pachys</name>
    <dbReference type="NCBI Taxonomy" id="2018661"/>
    <lineage>
        <taxon>Eukaryota</taxon>
        <taxon>Metazoa</taxon>
        <taxon>Ecdysozoa</taxon>
        <taxon>Nematoda</taxon>
        <taxon>Chromadorea</taxon>
        <taxon>Rhabditida</taxon>
        <taxon>Rhabditina</taxon>
        <taxon>Rhabditomorpha</taxon>
        <taxon>Rhabditoidea</taxon>
        <taxon>Rhabditidae</taxon>
        <taxon>Diploscapter</taxon>
    </lineage>
</organism>
<dbReference type="GO" id="GO:0140662">
    <property type="term" value="F:ATP-dependent protein folding chaperone"/>
    <property type="evidence" value="ECO:0007669"/>
    <property type="project" value="InterPro"/>
</dbReference>
<dbReference type="Gene3D" id="3.30.420.40">
    <property type="match status" value="2"/>
</dbReference>
<dbReference type="GO" id="GO:0006950">
    <property type="term" value="P:response to stress"/>
    <property type="evidence" value="ECO:0007669"/>
    <property type="project" value="UniProtKB-ARBA"/>
</dbReference>
<dbReference type="InterPro" id="IPR018181">
    <property type="entry name" value="Heat_shock_70_CS"/>
</dbReference>
<protein>
    <submittedName>
        <fullName evidence="5">Uncharacterized protein</fullName>
    </submittedName>
</protein>
<dbReference type="FunFam" id="3.30.420.40:FF:000046">
    <property type="entry name" value="Chaperone protein HscA"/>
    <property type="match status" value="1"/>
</dbReference>
<dbReference type="FunFam" id="3.30.30.30:FF:000001">
    <property type="entry name" value="heat shock 70 kDa protein-like"/>
    <property type="match status" value="1"/>
</dbReference>
<reference evidence="5 6" key="1">
    <citation type="journal article" date="2017" name="Curr. Biol.">
        <title>Genome architecture and evolution of a unichromosomal asexual nematode.</title>
        <authorList>
            <person name="Fradin H."/>
            <person name="Zegar C."/>
            <person name="Gutwein M."/>
            <person name="Lucas J."/>
            <person name="Kovtun M."/>
            <person name="Corcoran D."/>
            <person name="Baugh L.R."/>
            <person name="Kiontke K."/>
            <person name="Gunsalus K."/>
            <person name="Fitch D.H."/>
            <person name="Piano F."/>
        </authorList>
    </citation>
    <scope>NUCLEOTIDE SEQUENCE [LARGE SCALE GENOMIC DNA]</scope>
    <source>
        <strain evidence="5">PF1309</strain>
    </source>
</reference>
<dbReference type="EMBL" id="LIAE01006337">
    <property type="protein sequence ID" value="PAV91074.1"/>
    <property type="molecule type" value="Genomic_DNA"/>
</dbReference>
<keyword evidence="4" id="KW-0143">Chaperone</keyword>
<dbReference type="Gene3D" id="2.60.34.10">
    <property type="entry name" value="Substrate Binding Domain Of DNAk, Chain A, domain 1"/>
    <property type="match status" value="1"/>
</dbReference>
<keyword evidence="2" id="KW-0547">Nucleotide-binding</keyword>
<dbReference type="InterPro" id="IPR013126">
    <property type="entry name" value="Hsp_70_fam"/>
</dbReference>
<dbReference type="SUPFAM" id="SSF53067">
    <property type="entry name" value="Actin-like ATPase domain"/>
    <property type="match status" value="2"/>
</dbReference>
<comment type="caution">
    <text evidence="5">The sequence shown here is derived from an EMBL/GenBank/DDBJ whole genome shotgun (WGS) entry which is preliminary data.</text>
</comment>
<evidence type="ECO:0000256" key="2">
    <source>
        <dbReference type="ARBA" id="ARBA00022741"/>
    </source>
</evidence>
<keyword evidence="3" id="KW-0067">ATP-binding</keyword>
<accession>A0A2A2LXV6</accession>